<reference evidence="3" key="1">
    <citation type="journal article" date="2019" name="Int. J. Syst. Evol. Microbiol.">
        <title>The Global Catalogue of Microorganisms (GCM) 10K type strain sequencing project: providing services to taxonomists for standard genome sequencing and annotation.</title>
        <authorList>
            <consortium name="The Broad Institute Genomics Platform"/>
            <consortium name="The Broad Institute Genome Sequencing Center for Infectious Disease"/>
            <person name="Wu L."/>
            <person name="Ma J."/>
        </authorList>
    </citation>
    <scope>NUCLEOTIDE SEQUENCE [LARGE SCALE GENOMIC DNA]</scope>
    <source>
        <strain evidence="3">CCM 8911</strain>
    </source>
</reference>
<organism evidence="2 3">
    <name type="scientific">Lacticaseibacillus jixianensis</name>
    <dbReference type="NCBI Taxonomy" id="2486012"/>
    <lineage>
        <taxon>Bacteria</taxon>
        <taxon>Bacillati</taxon>
        <taxon>Bacillota</taxon>
        <taxon>Bacilli</taxon>
        <taxon>Lactobacillales</taxon>
        <taxon>Lactobacillaceae</taxon>
        <taxon>Lacticaseibacillus</taxon>
    </lineage>
</organism>
<dbReference type="NCBIfam" id="NF038403">
    <property type="entry name" value="perm_prefix_1"/>
    <property type="match status" value="1"/>
</dbReference>
<dbReference type="EMBL" id="JBHTMO010000006">
    <property type="protein sequence ID" value="MFD1392518.1"/>
    <property type="molecule type" value="Genomic_DNA"/>
</dbReference>
<accession>A0ABW4B870</accession>
<keyword evidence="1" id="KW-1133">Transmembrane helix</keyword>
<dbReference type="RefSeq" id="WP_125584248.1">
    <property type="nucleotide sequence ID" value="NZ_JBHTMO010000006.1"/>
</dbReference>
<evidence type="ECO:0000256" key="1">
    <source>
        <dbReference type="SAM" id="Phobius"/>
    </source>
</evidence>
<feature type="transmembrane region" description="Helical" evidence="1">
    <location>
        <begin position="129"/>
        <end position="151"/>
    </location>
</feature>
<proteinExistence type="predicted"/>
<evidence type="ECO:0000313" key="2">
    <source>
        <dbReference type="EMBL" id="MFD1392518.1"/>
    </source>
</evidence>
<keyword evidence="1" id="KW-0472">Membrane</keyword>
<keyword evidence="1" id="KW-0812">Transmembrane</keyword>
<keyword evidence="3" id="KW-1185">Reference proteome</keyword>
<dbReference type="InterPro" id="IPR047928">
    <property type="entry name" value="Perm_prefix_1"/>
</dbReference>
<feature type="transmembrane region" description="Helical" evidence="1">
    <location>
        <begin position="213"/>
        <end position="230"/>
    </location>
</feature>
<protein>
    <submittedName>
        <fullName evidence="2">Permease prefix domain 1-containing protein</fullName>
    </submittedName>
</protein>
<name>A0ABW4B870_9LACO</name>
<sequence length="247" mass="26192">METLKTYLAGLFEGVPDTAATRKAKVDLLDLMTDHYHEELAEGKSEAEAIGAAITAVGSIDEVLAALEIDPRQAAKPQPSAANAIDETTAERYWQANARYALTLGAGVAFCILSIALAAAFGIDDTTIAAVMFFLALGIGVAAIITSAMGIKPQRQRIGERPLTPATKALADEKMAAYHQSYTIGLMVGILCCLFSVLPPIVMNAIANEELGAPLMIGMIALGVFYLVYVQTISNGYKRLATRPIAD</sequence>
<comment type="caution">
    <text evidence="2">The sequence shown here is derived from an EMBL/GenBank/DDBJ whole genome shotgun (WGS) entry which is preliminary data.</text>
</comment>
<gene>
    <name evidence="2" type="ORF">ACFQ3L_02805</name>
</gene>
<dbReference type="Proteomes" id="UP001597249">
    <property type="component" value="Unassembled WGS sequence"/>
</dbReference>
<evidence type="ECO:0000313" key="3">
    <source>
        <dbReference type="Proteomes" id="UP001597249"/>
    </source>
</evidence>
<feature type="transmembrane region" description="Helical" evidence="1">
    <location>
        <begin position="100"/>
        <end position="123"/>
    </location>
</feature>
<feature type="transmembrane region" description="Helical" evidence="1">
    <location>
        <begin position="184"/>
        <end position="207"/>
    </location>
</feature>